<dbReference type="EMBL" id="JARIHO010000019">
    <property type="protein sequence ID" value="KAJ7347417.1"/>
    <property type="molecule type" value="Genomic_DNA"/>
</dbReference>
<name>A0AAD7A1Y5_9AGAR</name>
<dbReference type="AlphaFoldDB" id="A0AAD7A1Y5"/>
<reference evidence="1" key="1">
    <citation type="submission" date="2023-03" db="EMBL/GenBank/DDBJ databases">
        <title>Massive genome expansion in bonnet fungi (Mycena s.s.) driven by repeated elements and novel gene families across ecological guilds.</title>
        <authorList>
            <consortium name="Lawrence Berkeley National Laboratory"/>
            <person name="Harder C.B."/>
            <person name="Miyauchi S."/>
            <person name="Viragh M."/>
            <person name="Kuo A."/>
            <person name="Thoen E."/>
            <person name="Andreopoulos B."/>
            <person name="Lu D."/>
            <person name="Skrede I."/>
            <person name="Drula E."/>
            <person name="Henrissat B."/>
            <person name="Morin E."/>
            <person name="Kohler A."/>
            <person name="Barry K."/>
            <person name="LaButti K."/>
            <person name="Morin E."/>
            <person name="Salamov A."/>
            <person name="Lipzen A."/>
            <person name="Mereny Z."/>
            <person name="Hegedus B."/>
            <person name="Baldrian P."/>
            <person name="Stursova M."/>
            <person name="Weitz H."/>
            <person name="Taylor A."/>
            <person name="Grigoriev I.V."/>
            <person name="Nagy L.G."/>
            <person name="Martin F."/>
            <person name="Kauserud H."/>
        </authorList>
    </citation>
    <scope>NUCLEOTIDE SEQUENCE</scope>
    <source>
        <strain evidence="1">CBHHK002</strain>
    </source>
</reference>
<evidence type="ECO:0000313" key="1">
    <source>
        <dbReference type="EMBL" id="KAJ7347417.1"/>
    </source>
</evidence>
<gene>
    <name evidence="1" type="ORF">DFH08DRAFT_160408</name>
</gene>
<organism evidence="1 2">
    <name type="scientific">Mycena albidolilacea</name>
    <dbReference type="NCBI Taxonomy" id="1033008"/>
    <lineage>
        <taxon>Eukaryota</taxon>
        <taxon>Fungi</taxon>
        <taxon>Dikarya</taxon>
        <taxon>Basidiomycota</taxon>
        <taxon>Agaricomycotina</taxon>
        <taxon>Agaricomycetes</taxon>
        <taxon>Agaricomycetidae</taxon>
        <taxon>Agaricales</taxon>
        <taxon>Marasmiineae</taxon>
        <taxon>Mycenaceae</taxon>
        <taxon>Mycena</taxon>
    </lineage>
</organism>
<protein>
    <submittedName>
        <fullName evidence="1">Uncharacterized protein</fullName>
    </submittedName>
</protein>
<comment type="caution">
    <text evidence="1">The sequence shown here is derived from an EMBL/GenBank/DDBJ whole genome shotgun (WGS) entry which is preliminary data.</text>
</comment>
<keyword evidence="2" id="KW-1185">Reference proteome</keyword>
<proteinExistence type="predicted"/>
<dbReference type="Proteomes" id="UP001218218">
    <property type="component" value="Unassembled WGS sequence"/>
</dbReference>
<evidence type="ECO:0000313" key="2">
    <source>
        <dbReference type="Proteomes" id="UP001218218"/>
    </source>
</evidence>
<accession>A0AAD7A1Y5</accession>
<sequence length="152" mass="16565">MVSHLRPHRLTCISTSNLNPRDGVRAVGGRRNLGCILSALMRVSCKSCKTPPNELPEKLSWQLLTRQGTCTHTRQASLLHLPCLCGLIFVPSSLYSLCTESSNTAWPPLHIHSCIAFRYPPSNVLLECGPLLAVGLAKPKLAAHAQCSLSQE</sequence>